<comment type="caution">
    <text evidence="2">The sequence shown here is derived from an EMBL/GenBank/DDBJ whole genome shotgun (WGS) entry which is preliminary data.</text>
</comment>
<evidence type="ECO:0008006" key="4">
    <source>
        <dbReference type="Google" id="ProtNLM"/>
    </source>
</evidence>
<reference evidence="2 3" key="1">
    <citation type="submission" date="2024-03" db="EMBL/GenBank/DDBJ databases">
        <title>The Acrasis kona genome and developmental transcriptomes reveal deep origins of eukaryotic multicellular pathways.</title>
        <authorList>
            <person name="Sheikh S."/>
            <person name="Fu C.-J."/>
            <person name="Brown M.W."/>
            <person name="Baldauf S.L."/>
        </authorList>
    </citation>
    <scope>NUCLEOTIDE SEQUENCE [LARGE SCALE GENOMIC DNA]</scope>
    <source>
        <strain evidence="2 3">ATCC MYA-3509</strain>
    </source>
</reference>
<sequence>MQVQYTSPASPIPYGKSTKACGCCTKKCCLICIIIAIPIVIASCLLIALAVFYCYPREVTGGAQVRNVQPQLDSTNNAVNIVLDLYLTVNNSNYVTIGMSDLYIQVYYWCDNCYNGTVPSSKPNAPADGSANVGDVQYKQLINFPGKSSTTADALRVTIYGSRLSATDYAHLTKDCSSLGARQIALHLVGNTYAYLNGIKIPYYIPIDTTTKSYCCQGIGCSTPTPTTTLPPGAPTSAPGPFLPTLRSAKLIN</sequence>
<name>A0AAW2Z3Q3_9EUKA</name>
<dbReference type="EMBL" id="JAOPGA020001037">
    <property type="protein sequence ID" value="KAL0484391.1"/>
    <property type="molecule type" value="Genomic_DNA"/>
</dbReference>
<organism evidence="2 3">
    <name type="scientific">Acrasis kona</name>
    <dbReference type="NCBI Taxonomy" id="1008807"/>
    <lineage>
        <taxon>Eukaryota</taxon>
        <taxon>Discoba</taxon>
        <taxon>Heterolobosea</taxon>
        <taxon>Tetramitia</taxon>
        <taxon>Eutetramitia</taxon>
        <taxon>Acrasidae</taxon>
        <taxon>Acrasis</taxon>
    </lineage>
</organism>
<dbReference type="AlphaFoldDB" id="A0AAW2Z3Q3"/>
<feature type="transmembrane region" description="Helical" evidence="1">
    <location>
        <begin position="28"/>
        <end position="53"/>
    </location>
</feature>
<accession>A0AAW2Z3Q3</accession>
<protein>
    <recommendedName>
        <fullName evidence="4">Late embryogenesis abundant protein LEA-2 subgroup domain-containing protein</fullName>
    </recommendedName>
</protein>
<dbReference type="Proteomes" id="UP001431209">
    <property type="component" value="Unassembled WGS sequence"/>
</dbReference>
<keyword evidence="1" id="KW-0812">Transmembrane</keyword>
<proteinExistence type="predicted"/>
<keyword evidence="1" id="KW-1133">Transmembrane helix</keyword>
<gene>
    <name evidence="2" type="ORF">AKO1_005037</name>
</gene>
<evidence type="ECO:0000256" key="1">
    <source>
        <dbReference type="SAM" id="Phobius"/>
    </source>
</evidence>
<evidence type="ECO:0000313" key="3">
    <source>
        <dbReference type="Proteomes" id="UP001431209"/>
    </source>
</evidence>
<evidence type="ECO:0000313" key="2">
    <source>
        <dbReference type="EMBL" id="KAL0484391.1"/>
    </source>
</evidence>
<keyword evidence="1" id="KW-0472">Membrane</keyword>
<keyword evidence="3" id="KW-1185">Reference proteome</keyword>